<dbReference type="AlphaFoldDB" id="A0A1H9MXX3"/>
<keyword evidence="2" id="KW-1185">Reference proteome</keyword>
<protein>
    <recommendedName>
        <fullName evidence="3">Zinc-finger</fullName>
    </recommendedName>
</protein>
<organism evidence="1 2">
    <name type="scientific">Neolewinella agarilytica</name>
    <dbReference type="NCBI Taxonomy" id="478744"/>
    <lineage>
        <taxon>Bacteria</taxon>
        <taxon>Pseudomonadati</taxon>
        <taxon>Bacteroidota</taxon>
        <taxon>Saprospiria</taxon>
        <taxon>Saprospirales</taxon>
        <taxon>Lewinellaceae</taxon>
        <taxon>Neolewinella</taxon>
    </lineage>
</organism>
<proteinExistence type="predicted"/>
<gene>
    <name evidence="1" type="ORF">SAMN05444359_13240</name>
</gene>
<evidence type="ECO:0000313" key="1">
    <source>
        <dbReference type="EMBL" id="SER28554.1"/>
    </source>
</evidence>
<dbReference type="Proteomes" id="UP000199021">
    <property type="component" value="Unassembled WGS sequence"/>
</dbReference>
<dbReference type="EMBL" id="FOFB01000032">
    <property type="protein sequence ID" value="SER28554.1"/>
    <property type="molecule type" value="Genomic_DNA"/>
</dbReference>
<reference evidence="2" key="1">
    <citation type="submission" date="2016-10" db="EMBL/GenBank/DDBJ databases">
        <authorList>
            <person name="Varghese N."/>
            <person name="Submissions S."/>
        </authorList>
    </citation>
    <scope>NUCLEOTIDE SEQUENCE [LARGE SCALE GENOMIC DNA]</scope>
    <source>
        <strain evidence="2">DSM 24740</strain>
    </source>
</reference>
<dbReference type="RefSeq" id="WP_273447472.1">
    <property type="nucleotide sequence ID" value="NZ_JAHDDG010000083.1"/>
</dbReference>
<dbReference type="STRING" id="478744.SAMN05444359_13240"/>
<evidence type="ECO:0008006" key="3">
    <source>
        <dbReference type="Google" id="ProtNLM"/>
    </source>
</evidence>
<accession>A0A1H9MXX3</accession>
<name>A0A1H9MXX3_9BACT</name>
<sequence length="78" mass="8701">MHKTFTQDDMIAYLYGESTPAEMEATEAALAADPVLRGELAELTQAQASLPRVRFNARRRLMDVIRSYAMGPDLQLSV</sequence>
<dbReference type="InParanoid" id="A0A1H9MXX3"/>
<evidence type="ECO:0000313" key="2">
    <source>
        <dbReference type="Proteomes" id="UP000199021"/>
    </source>
</evidence>